<keyword evidence="1" id="KW-1133">Transmembrane helix</keyword>
<accession>A0A268F585</accession>
<dbReference type="NCBIfam" id="TIGR04086">
    <property type="entry name" value="TIGR04086_membr"/>
    <property type="match status" value="1"/>
</dbReference>
<proteinExistence type="predicted"/>
<dbReference type="Proteomes" id="UP000435177">
    <property type="component" value="Unassembled WGS sequence"/>
</dbReference>
<name>A0A268F585_9BACL</name>
<dbReference type="AlphaFoldDB" id="A0A268F585"/>
<dbReference type="EMBL" id="WOAA01000001">
    <property type="protein sequence ID" value="MUG64404.1"/>
    <property type="molecule type" value="Genomic_DNA"/>
</dbReference>
<comment type="caution">
    <text evidence="3">The sequence shown here is derived from an EMBL/GenBank/DDBJ whole genome shotgun (WGS) entry which is preliminary data.</text>
</comment>
<dbReference type="Proteomes" id="UP000215596">
    <property type="component" value="Unassembled WGS sequence"/>
</dbReference>
<feature type="transmembrane region" description="Helical" evidence="1">
    <location>
        <begin position="109"/>
        <end position="127"/>
    </location>
</feature>
<gene>
    <name evidence="3" type="ORF">CHH67_00055</name>
    <name evidence="2" type="ORF">GNP94_00110</name>
</gene>
<keyword evidence="1" id="KW-0812">Transmembrane</keyword>
<feature type="transmembrane region" description="Helical" evidence="1">
    <location>
        <begin position="75"/>
        <end position="97"/>
    </location>
</feature>
<protein>
    <submittedName>
        <fullName evidence="3">TIGR04086 family membrane protein</fullName>
    </submittedName>
</protein>
<evidence type="ECO:0000256" key="1">
    <source>
        <dbReference type="SAM" id="Phobius"/>
    </source>
</evidence>
<evidence type="ECO:0000313" key="4">
    <source>
        <dbReference type="Proteomes" id="UP000215596"/>
    </source>
</evidence>
<reference evidence="2 5" key="2">
    <citation type="submission" date="2019-11" db="EMBL/GenBank/DDBJ databases">
        <title>Draft genome sequences of five Paenibacillus species of dairy origin.</title>
        <authorList>
            <person name="Olajide A.M."/>
            <person name="Chen S."/>
            <person name="Lapointe G."/>
        </authorList>
    </citation>
    <scope>NUCLEOTIDE SEQUENCE [LARGE SCALE GENOMIC DNA]</scope>
    <source>
        <strain evidence="2 5">3CS1</strain>
    </source>
</reference>
<feature type="transmembrane region" description="Helical" evidence="1">
    <location>
        <begin position="21"/>
        <end position="42"/>
    </location>
</feature>
<dbReference type="RefSeq" id="WP_095262934.1">
    <property type="nucleotide sequence ID" value="NZ_NPBY01000001.1"/>
</dbReference>
<dbReference type="OrthoDB" id="2381657at2"/>
<reference evidence="3 4" key="1">
    <citation type="submission" date="2017-07" db="EMBL/GenBank/DDBJ databases">
        <title>Isolation and whole genome analysis of endospore-forming bacteria from heroin.</title>
        <authorList>
            <person name="Kalinowski J."/>
            <person name="Ahrens B."/>
            <person name="Al-Dilaimi A."/>
            <person name="Winkler A."/>
            <person name="Wibberg D."/>
            <person name="Schleenbecker U."/>
            <person name="Ruckert C."/>
            <person name="Wolfel R."/>
            <person name="Grass G."/>
        </authorList>
    </citation>
    <scope>NUCLEOTIDE SEQUENCE [LARGE SCALE GENOMIC DNA]</scope>
    <source>
        <strain evidence="3 4">7537-G1</strain>
    </source>
</reference>
<dbReference type="EMBL" id="NPBY01000001">
    <property type="protein sequence ID" value="PAD80531.1"/>
    <property type="molecule type" value="Genomic_DNA"/>
</dbReference>
<keyword evidence="1" id="KW-0472">Membrane</keyword>
<evidence type="ECO:0000313" key="3">
    <source>
        <dbReference type="EMBL" id="PAD80531.1"/>
    </source>
</evidence>
<organism evidence="3 4">
    <name type="scientific">Paenibacillus campinasensis</name>
    <dbReference type="NCBI Taxonomy" id="66347"/>
    <lineage>
        <taxon>Bacteria</taxon>
        <taxon>Bacillati</taxon>
        <taxon>Bacillota</taxon>
        <taxon>Bacilli</taxon>
        <taxon>Bacillales</taxon>
        <taxon>Paenibacillaceae</taxon>
        <taxon>Paenibacillus</taxon>
    </lineage>
</organism>
<sequence length="129" mass="13833">MEPIRRIFTIRITNPILSGLLHSYLWMLLGALVLSLLLWGSGLAEDDLSFYTFVVHAVAAFIGGCVSGKRAGSRGWYYGCLTGLMYGILLLIIGFLALNSSISLGDLTLLLSVFVAGTIGGMFGVNLSK</sequence>
<evidence type="ECO:0000313" key="2">
    <source>
        <dbReference type="EMBL" id="MUG64404.1"/>
    </source>
</evidence>
<keyword evidence="5" id="KW-1185">Reference proteome</keyword>
<evidence type="ECO:0000313" key="5">
    <source>
        <dbReference type="Proteomes" id="UP000435177"/>
    </source>
</evidence>
<feature type="transmembrane region" description="Helical" evidence="1">
    <location>
        <begin position="48"/>
        <end position="68"/>
    </location>
</feature>
<dbReference type="InterPro" id="IPR023804">
    <property type="entry name" value="DUF3792_TM"/>
</dbReference>
<dbReference type="Pfam" id="PF12670">
    <property type="entry name" value="DUF3792"/>
    <property type="match status" value="1"/>
</dbReference>